<dbReference type="SMART" id="SM00198">
    <property type="entry name" value="SCP"/>
    <property type="match status" value="1"/>
</dbReference>
<dbReference type="Pfam" id="PF00188">
    <property type="entry name" value="CAP"/>
    <property type="match status" value="1"/>
</dbReference>
<name>A0AAD5PSB7_9CRUS</name>
<feature type="chain" id="PRO_5042122842" description="SCP domain-containing protein" evidence="2">
    <location>
        <begin position="21"/>
        <end position="379"/>
    </location>
</feature>
<dbReference type="InterPro" id="IPR035940">
    <property type="entry name" value="CAP_sf"/>
</dbReference>
<dbReference type="AlphaFoldDB" id="A0AAD5PSB7"/>
<feature type="compositionally biased region" description="Low complexity" evidence="1">
    <location>
        <begin position="327"/>
        <end position="351"/>
    </location>
</feature>
<evidence type="ECO:0000313" key="4">
    <source>
        <dbReference type="EMBL" id="KAI9558016.1"/>
    </source>
</evidence>
<feature type="compositionally biased region" description="Basic and acidic residues" evidence="1">
    <location>
        <begin position="308"/>
        <end position="326"/>
    </location>
</feature>
<feature type="compositionally biased region" description="Acidic residues" evidence="1">
    <location>
        <begin position="288"/>
        <end position="306"/>
    </location>
</feature>
<dbReference type="EMBL" id="WJBH02000005">
    <property type="protein sequence ID" value="KAI9558016.1"/>
    <property type="molecule type" value="Genomic_DNA"/>
</dbReference>
<comment type="caution">
    <text evidence="4">The sequence shown here is derived from an EMBL/GenBank/DDBJ whole genome shotgun (WGS) entry which is preliminary data.</text>
</comment>
<keyword evidence="2" id="KW-0732">Signal</keyword>
<reference evidence="4 5" key="1">
    <citation type="submission" date="2022-05" db="EMBL/GenBank/DDBJ databases">
        <title>A multi-omics perspective on studying reproductive biology in Daphnia sinensis.</title>
        <authorList>
            <person name="Jia J."/>
        </authorList>
    </citation>
    <scope>NUCLEOTIDE SEQUENCE [LARGE SCALE GENOMIC DNA]</scope>
    <source>
        <strain evidence="4 5">WSL</strain>
    </source>
</reference>
<evidence type="ECO:0000256" key="1">
    <source>
        <dbReference type="SAM" id="MobiDB-lite"/>
    </source>
</evidence>
<dbReference type="InterPro" id="IPR002413">
    <property type="entry name" value="V5_allergen-like"/>
</dbReference>
<feature type="signal peptide" evidence="2">
    <location>
        <begin position="1"/>
        <end position="20"/>
    </location>
</feature>
<dbReference type="InterPro" id="IPR014044">
    <property type="entry name" value="CAP_dom"/>
</dbReference>
<dbReference type="SUPFAM" id="SSF55797">
    <property type="entry name" value="PR-1-like"/>
    <property type="match status" value="1"/>
</dbReference>
<dbReference type="CDD" id="cd05380">
    <property type="entry name" value="CAP_euk"/>
    <property type="match status" value="1"/>
</dbReference>
<gene>
    <name evidence="4" type="ORF">GHT06_014769</name>
</gene>
<dbReference type="PRINTS" id="PR00838">
    <property type="entry name" value="V5ALLERGEN"/>
</dbReference>
<feature type="domain" description="SCP" evidence="3">
    <location>
        <begin position="148"/>
        <end position="276"/>
    </location>
</feature>
<protein>
    <recommendedName>
        <fullName evidence="3">SCP domain-containing protein</fullName>
    </recommendedName>
</protein>
<dbReference type="Gene3D" id="3.40.33.10">
    <property type="entry name" value="CAP"/>
    <property type="match status" value="1"/>
</dbReference>
<organism evidence="4 5">
    <name type="scientific">Daphnia sinensis</name>
    <dbReference type="NCBI Taxonomy" id="1820382"/>
    <lineage>
        <taxon>Eukaryota</taxon>
        <taxon>Metazoa</taxon>
        <taxon>Ecdysozoa</taxon>
        <taxon>Arthropoda</taxon>
        <taxon>Crustacea</taxon>
        <taxon>Branchiopoda</taxon>
        <taxon>Diplostraca</taxon>
        <taxon>Cladocera</taxon>
        <taxon>Anomopoda</taxon>
        <taxon>Daphniidae</taxon>
        <taxon>Daphnia</taxon>
        <taxon>Daphnia similis group</taxon>
    </lineage>
</organism>
<keyword evidence="5" id="KW-1185">Reference proteome</keyword>
<evidence type="ECO:0000259" key="3">
    <source>
        <dbReference type="SMART" id="SM00198"/>
    </source>
</evidence>
<feature type="region of interest" description="Disordered" evidence="1">
    <location>
        <begin position="280"/>
        <end position="351"/>
    </location>
</feature>
<evidence type="ECO:0000313" key="5">
    <source>
        <dbReference type="Proteomes" id="UP000820818"/>
    </source>
</evidence>
<dbReference type="Proteomes" id="UP000820818">
    <property type="component" value="Linkage Group LG5"/>
</dbReference>
<sequence length="379" mass="42141">MKFVALSFFVVVCFSAYVGSQTTTTKPAVTTTKTTPKLTTKTTPRLTTKTTTRLTTKTTPRLTTKTTSRLTTKTTPRVTTKTTPKLTTKTTTKTTTMPKTTKPTNTSSYCNIDTCPVPSEHILCVYSNTSWGAACGLPNTTKSSISAEDIEFIVGIHNQFRRIIANGEVLYNETGTQLPASNMRQLMWDDELAVIAQMHAQQCVYDYDACRDVSRFPVGQNRFIIDNVTIDFIAPVPSIYPWAIIIAVWFYEFRNMSPAYVSSFPTAGFSKGNHYSTPESTLTYGFPDDGEDDNEANNEADNEADNEANNKADNEVNNKADNKADNETNNETNNEANNETNNKANNETNNKANNEANYEADYDDCEPKFILQHCYVSCA</sequence>
<evidence type="ECO:0000256" key="2">
    <source>
        <dbReference type="SAM" id="SignalP"/>
    </source>
</evidence>
<proteinExistence type="predicted"/>
<feature type="region of interest" description="Disordered" evidence="1">
    <location>
        <begin position="25"/>
        <end position="103"/>
    </location>
</feature>
<accession>A0AAD5PSB7</accession>